<dbReference type="InterPro" id="IPR012334">
    <property type="entry name" value="Pectin_lyas_fold"/>
</dbReference>
<dbReference type="EMBL" id="JAUKXU010000024">
    <property type="protein sequence ID" value="MDO2576770.1"/>
    <property type="molecule type" value="Genomic_DNA"/>
</dbReference>
<proteinExistence type="predicted"/>
<feature type="domain" description="Peptidase S74" evidence="1">
    <location>
        <begin position="753"/>
        <end position="914"/>
    </location>
</feature>
<evidence type="ECO:0000313" key="2">
    <source>
        <dbReference type="EMBL" id="MDO2576770.1"/>
    </source>
</evidence>
<dbReference type="Gene3D" id="2.160.20.10">
    <property type="entry name" value="Single-stranded right-handed beta-helix, Pectin lyase-like"/>
    <property type="match status" value="1"/>
</dbReference>
<evidence type="ECO:0000259" key="1">
    <source>
        <dbReference type="PROSITE" id="PS51688"/>
    </source>
</evidence>
<organism evidence="2 3">
    <name type="scientific">Escherichia coli</name>
    <dbReference type="NCBI Taxonomy" id="562"/>
    <lineage>
        <taxon>Bacteria</taxon>
        <taxon>Pseudomonadati</taxon>
        <taxon>Pseudomonadota</taxon>
        <taxon>Gammaproteobacteria</taxon>
        <taxon>Enterobacterales</taxon>
        <taxon>Enterobacteriaceae</taxon>
        <taxon>Escherichia</taxon>
    </lineage>
</organism>
<sequence length="923" mass="103092">MTVSTEVDHNEYTGNGVTTSFPYTFRIFKKSDLVVQVSDLNGNVTELVLDTGYKVTGAGTYSGGEVVLPSPLAAGWRITIERVLDVVQETDLRNQGKFFPEIHEDAFDYLTMLIQRCFGWFRRALMKPSLLAKYYDAKQNKISNLADPSLEQDAVNNRSMRKYVDAAIAGVVGGFGWFIQYGSGAVYRTFQDKMRDTVSPKDFGAVGDGQYGGRATNDDAAFESLEESHTGKVIDLQGRTFQTTKDFTKNKYFNGYFRYPVKLLPDDEFPESRMQTRKKGVISGFRPSTPNHVKSGLRLATIKNTTIQGAVLDYYDNILYTLQNVSGSAASNDEINKIVAYNWFGQDTLMPLWETQGSFDIGHQSLGLTIGRIGFRNTRGRLQIWGLAGVSKGDQRAQYLARFTPVSGAAITPEFFRIWDDTYLNHVNVLCTDPTSTWLITTAKRYVGPGEESGTPDQLRYYVKVFHTSVFVNPDEYGYDYRNAATFEFEIADFIRDMQAVACDGTTIYFCQAGSAYSSTRKYLHMYTLDGVYLGVQQIQAGAGRAYDIADPENTGTPDPTKLTYEPEAMFFRMIVGGYDLVMGNTNGIPDGDTGRETSFYTLMPQQSMHIKTTSSSQPGIILDSTYDIVTNSGLLTIGKINDDGSVTNHLELSSGLAKLSNATATASQFETANPLRDVTYHVSAAGDAGIYDYTNSRWLFKSPVLSTDLAYIGQPLEVLGAVRPFKTNTYSCGTSTRLWTTVYATTGSINTSDARFKSDPLSISQLSESMGFEPDAILDAWGKVNLIVYQWLSAVDAKGADRARWHYGIIAQQVRDAFIAAGIDGTRFGLLCYDEWEDQYEPVMAWRDVTITYTDADGVENSYIKKEEYDTGEKTLVTPAGNRWGIRVDECLWLEAAYQRRRCDRIEERLKYLEGEKMLSKE</sequence>
<dbReference type="PROSITE" id="PS51688">
    <property type="entry name" value="ICA"/>
    <property type="match status" value="1"/>
</dbReference>
<dbReference type="AlphaFoldDB" id="A0AAW7V1V0"/>
<dbReference type="InterPro" id="IPR030392">
    <property type="entry name" value="S74_ICA"/>
</dbReference>
<dbReference type="CDD" id="cd10144">
    <property type="entry name" value="Peptidase_S74_CIMCD"/>
    <property type="match status" value="1"/>
</dbReference>
<reference evidence="2" key="1">
    <citation type="submission" date="2023-07" db="EMBL/GenBank/DDBJ databases">
        <title>High risk of intestinal colonization with ESBL-producing Escherichia coli among soldiers of military contingents in specific geographic regions.</title>
        <authorList>
            <person name="Literacka E."/>
        </authorList>
    </citation>
    <scope>NUCLEOTIDE SEQUENCE</scope>
    <source>
        <strain evidence="2">66</strain>
    </source>
</reference>
<dbReference type="Proteomes" id="UP001173661">
    <property type="component" value="Unassembled WGS sequence"/>
</dbReference>
<dbReference type="Gene3D" id="1.10.10.10">
    <property type="entry name" value="Winged helix-like DNA-binding domain superfamily/Winged helix DNA-binding domain"/>
    <property type="match status" value="1"/>
</dbReference>
<protein>
    <submittedName>
        <fullName evidence="2">Tail fiber domain-containing protein</fullName>
    </submittedName>
</protein>
<dbReference type="Pfam" id="PF13884">
    <property type="entry name" value="Peptidase_S74"/>
    <property type="match status" value="1"/>
</dbReference>
<gene>
    <name evidence="2" type="ORF">Q2V20_21955</name>
</gene>
<accession>A0AAW7V1V0</accession>
<evidence type="ECO:0000313" key="3">
    <source>
        <dbReference type="Proteomes" id="UP001173661"/>
    </source>
</evidence>
<name>A0AAW7V1V0_ECOLX</name>
<dbReference type="RefSeq" id="WP_302311636.1">
    <property type="nucleotide sequence ID" value="NZ_JAUKXU010000024.1"/>
</dbReference>
<comment type="caution">
    <text evidence="2">The sequence shown here is derived from an EMBL/GenBank/DDBJ whole genome shotgun (WGS) entry which is preliminary data.</text>
</comment>
<dbReference type="InterPro" id="IPR036388">
    <property type="entry name" value="WH-like_DNA-bd_sf"/>
</dbReference>